<dbReference type="Pfam" id="PF20081">
    <property type="entry name" value="DUF6475"/>
    <property type="match status" value="1"/>
</dbReference>
<dbReference type="AlphaFoldDB" id="A0A349TP91"/>
<name>A0A349TP91_9ALTE</name>
<dbReference type="Gene3D" id="1.10.8.200">
    <property type="entry name" value="Replisome organizer (g39p helicase loader/inhibitor protein)"/>
    <property type="match status" value="1"/>
</dbReference>
<dbReference type="RefSeq" id="WP_272965272.1">
    <property type="nucleotide sequence ID" value="NZ_CALBIY010000020.1"/>
</dbReference>
<dbReference type="InterPro" id="IPR045521">
    <property type="entry name" value="DUF6475"/>
</dbReference>
<evidence type="ECO:0000313" key="4">
    <source>
        <dbReference type="Proteomes" id="UP000263517"/>
    </source>
</evidence>
<gene>
    <name evidence="2" type="ORF">DCW74_00405</name>
    <name evidence="3" type="ORF">DEB45_13045</name>
</gene>
<reference evidence="4 5" key="1">
    <citation type="journal article" date="2018" name="Nat. Biotechnol.">
        <title>A standardized bacterial taxonomy based on genome phylogeny substantially revises the tree of life.</title>
        <authorList>
            <person name="Parks D.H."/>
            <person name="Chuvochina M."/>
            <person name="Waite D.W."/>
            <person name="Rinke C."/>
            <person name="Skarshewski A."/>
            <person name="Chaumeil P.A."/>
            <person name="Hugenholtz P."/>
        </authorList>
    </citation>
    <scope>NUCLEOTIDE SEQUENCE [LARGE SCALE GENOMIC DNA]</scope>
    <source>
        <strain evidence="3">UBA11621</strain>
        <strain evidence="2">UBA11978</strain>
    </source>
</reference>
<evidence type="ECO:0000313" key="5">
    <source>
        <dbReference type="Proteomes" id="UP000264779"/>
    </source>
</evidence>
<dbReference type="Proteomes" id="UP000264779">
    <property type="component" value="Unassembled WGS sequence"/>
</dbReference>
<dbReference type="EMBL" id="DONK01000198">
    <property type="protein sequence ID" value="HBU52177.1"/>
    <property type="molecule type" value="Genomic_DNA"/>
</dbReference>
<evidence type="ECO:0000259" key="1">
    <source>
        <dbReference type="Pfam" id="PF20081"/>
    </source>
</evidence>
<comment type="caution">
    <text evidence="2">The sequence shown here is derived from an EMBL/GenBank/DDBJ whole genome shotgun (WGS) entry which is preliminary data.</text>
</comment>
<sequence>MENQDRTRFASAIHGTFEIYSTKPVSEQLMDIWWATLKPYPIADVCRALTKHISDPERGQFPPKPADVIRFLTTGEKEQLEHIKSQAEMQWLNVTRAIARVGTYRTPTFKDPITAASINALGGWPHICAKTTQQLEFLQKQFVSTYVDFEKSPLEKLPGHIAGLEDIQRAKADKKSSFAALEKGIEDFRAREQV</sequence>
<evidence type="ECO:0000313" key="3">
    <source>
        <dbReference type="EMBL" id="HBU52177.1"/>
    </source>
</evidence>
<accession>A0A349TP91</accession>
<feature type="domain" description="DUF6475" evidence="1">
    <location>
        <begin position="109"/>
        <end position="175"/>
    </location>
</feature>
<dbReference type="Proteomes" id="UP000263517">
    <property type="component" value="Unassembled WGS sequence"/>
</dbReference>
<organism evidence="2 4">
    <name type="scientific">Alteromonas australica</name>
    <dbReference type="NCBI Taxonomy" id="589873"/>
    <lineage>
        <taxon>Bacteria</taxon>
        <taxon>Pseudomonadati</taxon>
        <taxon>Pseudomonadota</taxon>
        <taxon>Gammaproteobacteria</taxon>
        <taxon>Alteromonadales</taxon>
        <taxon>Alteromonadaceae</taxon>
        <taxon>Alteromonas/Salinimonas group</taxon>
        <taxon>Alteromonas</taxon>
    </lineage>
</organism>
<dbReference type="EMBL" id="DNAN01000015">
    <property type="protein sequence ID" value="HAW74179.1"/>
    <property type="molecule type" value="Genomic_DNA"/>
</dbReference>
<proteinExistence type="predicted"/>
<evidence type="ECO:0000313" key="2">
    <source>
        <dbReference type="EMBL" id="HAW74179.1"/>
    </source>
</evidence>
<protein>
    <recommendedName>
        <fullName evidence="1">DUF6475 domain-containing protein</fullName>
    </recommendedName>
</protein>